<keyword evidence="2" id="KW-0255">Endonuclease</keyword>
<name>A0A370IF56_9NOCA</name>
<accession>A0A370IF56</accession>
<gene>
    <name evidence="2" type="ORF">DFR76_101893</name>
</gene>
<protein>
    <submittedName>
        <fullName evidence="2">Putative restriction endonuclease</fullName>
    </submittedName>
</protein>
<dbReference type="InterPro" id="IPR003615">
    <property type="entry name" value="HNH_nuc"/>
</dbReference>
<keyword evidence="2" id="KW-0540">Nuclease</keyword>
<evidence type="ECO:0000313" key="2">
    <source>
        <dbReference type="EMBL" id="RDI69355.1"/>
    </source>
</evidence>
<comment type="caution">
    <text evidence="2">The sequence shown here is derived from an EMBL/GenBank/DDBJ whole genome shotgun (WGS) entry which is preliminary data.</text>
</comment>
<proteinExistence type="predicted"/>
<sequence>MDSNDPEMILRTAIFKHLDKLVQETGGVVTRDQLWDFTIDGETHRLVDRSRGIRNPSNLKATLSILSDPNGRYSDEEVEGNLFAYAYREGSTQGDNAKLRRAYELRAPLILLRKLRAGHYTPIFPAYVVADDPEQRRFLIGLDEDLYSLHDPLELEPIERKYVSRMTRQRLHQPEFRARVLLAYRFRCAVCEIGHGVLLEGAHIIADRREHGIPRVDNGLCLCKIHHAAFDCNYLGITPDYEVRIKDSLLQEEDGPMLQYVLQDMHGRRLSVPQRVAEQPSREFLAERFAEFSSAG</sequence>
<feature type="domain" description="HNH nuclease" evidence="1">
    <location>
        <begin position="188"/>
        <end position="237"/>
    </location>
</feature>
<organism evidence="2 3">
    <name type="scientific">Nocardia pseudobrasiliensis</name>
    <dbReference type="NCBI Taxonomy" id="45979"/>
    <lineage>
        <taxon>Bacteria</taxon>
        <taxon>Bacillati</taxon>
        <taxon>Actinomycetota</taxon>
        <taxon>Actinomycetes</taxon>
        <taxon>Mycobacteriales</taxon>
        <taxon>Nocardiaceae</taxon>
        <taxon>Nocardia</taxon>
    </lineage>
</organism>
<dbReference type="Proteomes" id="UP000254869">
    <property type="component" value="Unassembled WGS sequence"/>
</dbReference>
<dbReference type="RefSeq" id="WP_067991651.1">
    <property type="nucleotide sequence ID" value="NZ_QQBC01000001.1"/>
</dbReference>
<dbReference type="STRING" id="1210086.GCA_001613105_00746"/>
<reference evidence="2 3" key="1">
    <citation type="submission" date="2018-07" db="EMBL/GenBank/DDBJ databases">
        <title>Genomic Encyclopedia of Type Strains, Phase IV (KMG-IV): sequencing the most valuable type-strain genomes for metagenomic binning, comparative biology and taxonomic classification.</title>
        <authorList>
            <person name="Goeker M."/>
        </authorList>
    </citation>
    <scope>NUCLEOTIDE SEQUENCE [LARGE SCALE GENOMIC DNA]</scope>
    <source>
        <strain evidence="2 3">DSM 44290</strain>
    </source>
</reference>
<evidence type="ECO:0000259" key="1">
    <source>
        <dbReference type="Pfam" id="PF13391"/>
    </source>
</evidence>
<dbReference type="EMBL" id="QQBC01000001">
    <property type="protein sequence ID" value="RDI69355.1"/>
    <property type="molecule type" value="Genomic_DNA"/>
</dbReference>
<keyword evidence="3" id="KW-1185">Reference proteome</keyword>
<keyword evidence="2" id="KW-0378">Hydrolase</keyword>
<dbReference type="AlphaFoldDB" id="A0A370IF56"/>
<dbReference type="Pfam" id="PF13391">
    <property type="entry name" value="HNH_2"/>
    <property type="match status" value="1"/>
</dbReference>
<dbReference type="GO" id="GO:0004519">
    <property type="term" value="F:endonuclease activity"/>
    <property type="evidence" value="ECO:0007669"/>
    <property type="project" value="UniProtKB-KW"/>
</dbReference>
<evidence type="ECO:0000313" key="3">
    <source>
        <dbReference type="Proteomes" id="UP000254869"/>
    </source>
</evidence>